<comment type="cofactor">
    <cofactor evidence="9">
        <name>[2Fe-2S] cluster</name>
        <dbReference type="ChEBI" id="CHEBI:190135"/>
    </cofactor>
</comment>
<feature type="domain" description="2Fe-2S ferredoxin-type" evidence="10">
    <location>
        <begin position="72"/>
        <end position="131"/>
    </location>
</feature>
<dbReference type="InterPro" id="IPR012675">
    <property type="entry name" value="Beta-grasp_dom_sf"/>
</dbReference>
<dbReference type="InterPro" id="IPR036010">
    <property type="entry name" value="2Fe-2S_ferredoxin-like_sf"/>
</dbReference>
<dbReference type="PANTHER" id="PTHR23426:SF72">
    <property type="entry name" value="2FE-2S FERREDOXIN-TYPE DOMAIN-CONTAINING PROTEIN"/>
    <property type="match status" value="1"/>
</dbReference>
<dbReference type="Pfam" id="PF00111">
    <property type="entry name" value="Fer2"/>
    <property type="match status" value="1"/>
</dbReference>
<dbReference type="GO" id="GO:0140647">
    <property type="term" value="P:P450-containing electron transport chain"/>
    <property type="evidence" value="ECO:0007669"/>
    <property type="project" value="InterPro"/>
</dbReference>
<dbReference type="Proteomes" id="UP001190700">
    <property type="component" value="Unassembled WGS sequence"/>
</dbReference>
<organism evidence="11 12">
    <name type="scientific">Cymbomonas tetramitiformis</name>
    <dbReference type="NCBI Taxonomy" id="36881"/>
    <lineage>
        <taxon>Eukaryota</taxon>
        <taxon>Viridiplantae</taxon>
        <taxon>Chlorophyta</taxon>
        <taxon>Pyramimonadophyceae</taxon>
        <taxon>Pyramimonadales</taxon>
        <taxon>Pyramimonadaceae</taxon>
        <taxon>Cymbomonas</taxon>
    </lineage>
</organism>
<dbReference type="GO" id="GO:0009055">
    <property type="term" value="F:electron transfer activity"/>
    <property type="evidence" value="ECO:0007669"/>
    <property type="project" value="TreeGrafter"/>
</dbReference>
<dbReference type="Gene3D" id="3.10.20.30">
    <property type="match status" value="1"/>
</dbReference>
<dbReference type="PROSITE" id="PS00814">
    <property type="entry name" value="ADX"/>
    <property type="match status" value="1"/>
</dbReference>
<evidence type="ECO:0000259" key="10">
    <source>
        <dbReference type="Pfam" id="PF00111"/>
    </source>
</evidence>
<evidence type="ECO:0000256" key="5">
    <source>
        <dbReference type="ARBA" id="ARBA00022723"/>
    </source>
</evidence>
<sequence length="170" mass="18220">MILAQTLRRFAQAARPAQSAYEKIAVSHGSLSGFFGQVSQVGVQRNFTGSSLLQHKHLDTSGESIEVVFIEGGVERTVRAPLGTSLMEVAHANDIELEGACEGSLACSTCHVVVEDPAVYDLLPEPCDDENIIAPDAFGLTRHEGLSTGRPLLLLSSTSRMGSCVRLHMQ</sequence>
<proteinExistence type="inferred from homology"/>
<name>A0AAE0FUU2_9CHLO</name>
<evidence type="ECO:0000256" key="1">
    <source>
        <dbReference type="ARBA" id="ARBA00010914"/>
    </source>
</evidence>
<evidence type="ECO:0000256" key="3">
    <source>
        <dbReference type="ARBA" id="ARBA00022448"/>
    </source>
</evidence>
<dbReference type="GO" id="GO:0051537">
    <property type="term" value="F:2 iron, 2 sulfur cluster binding"/>
    <property type="evidence" value="ECO:0007669"/>
    <property type="project" value="UniProtKB-KW"/>
</dbReference>
<keyword evidence="8" id="KW-0411">Iron-sulfur</keyword>
<gene>
    <name evidence="11" type="ORF">CYMTET_24921</name>
</gene>
<protein>
    <recommendedName>
        <fullName evidence="2">2Fe-2S ferredoxin</fullName>
    </recommendedName>
</protein>
<dbReference type="GO" id="GO:0046872">
    <property type="term" value="F:metal ion binding"/>
    <property type="evidence" value="ECO:0007669"/>
    <property type="project" value="UniProtKB-KW"/>
</dbReference>
<dbReference type="PANTHER" id="PTHR23426">
    <property type="entry name" value="FERREDOXIN/ADRENODOXIN"/>
    <property type="match status" value="1"/>
</dbReference>
<dbReference type="SUPFAM" id="SSF54292">
    <property type="entry name" value="2Fe-2S ferredoxin-like"/>
    <property type="match status" value="1"/>
</dbReference>
<dbReference type="InterPro" id="IPR018298">
    <property type="entry name" value="Adrenodoxin_Fe-S_BS"/>
</dbReference>
<reference evidence="11 12" key="1">
    <citation type="journal article" date="2015" name="Genome Biol. Evol.">
        <title>Comparative Genomics of a Bacterivorous Green Alga Reveals Evolutionary Causalities and Consequences of Phago-Mixotrophic Mode of Nutrition.</title>
        <authorList>
            <person name="Burns J.A."/>
            <person name="Paasch A."/>
            <person name="Narechania A."/>
            <person name="Kim E."/>
        </authorList>
    </citation>
    <scope>NUCLEOTIDE SEQUENCE [LARGE SCALE GENOMIC DNA]</scope>
    <source>
        <strain evidence="11 12">PLY_AMNH</strain>
    </source>
</reference>
<keyword evidence="5" id="KW-0479">Metal-binding</keyword>
<evidence type="ECO:0000256" key="9">
    <source>
        <dbReference type="ARBA" id="ARBA00034078"/>
    </source>
</evidence>
<evidence type="ECO:0000256" key="6">
    <source>
        <dbReference type="ARBA" id="ARBA00022982"/>
    </source>
</evidence>
<comment type="caution">
    <text evidence="11">The sequence shown here is derived from an EMBL/GenBank/DDBJ whole genome shotgun (WGS) entry which is preliminary data.</text>
</comment>
<dbReference type="InterPro" id="IPR001041">
    <property type="entry name" value="2Fe-2S_ferredoxin-type"/>
</dbReference>
<comment type="similarity">
    <text evidence="1">Belongs to the adrenodoxin/putidaredoxin family.</text>
</comment>
<keyword evidence="3" id="KW-0813">Transport</keyword>
<evidence type="ECO:0000256" key="4">
    <source>
        <dbReference type="ARBA" id="ARBA00022714"/>
    </source>
</evidence>
<keyword evidence="12" id="KW-1185">Reference proteome</keyword>
<dbReference type="CDD" id="cd00207">
    <property type="entry name" value="fer2"/>
    <property type="match status" value="1"/>
</dbReference>
<dbReference type="AlphaFoldDB" id="A0AAE0FUU2"/>
<dbReference type="GO" id="GO:0005739">
    <property type="term" value="C:mitochondrion"/>
    <property type="evidence" value="ECO:0007669"/>
    <property type="project" value="TreeGrafter"/>
</dbReference>
<evidence type="ECO:0000256" key="7">
    <source>
        <dbReference type="ARBA" id="ARBA00023004"/>
    </source>
</evidence>
<keyword evidence="7" id="KW-0408">Iron</keyword>
<accession>A0AAE0FUU2</accession>
<evidence type="ECO:0000313" key="11">
    <source>
        <dbReference type="EMBL" id="KAK3266456.1"/>
    </source>
</evidence>
<evidence type="ECO:0000313" key="12">
    <source>
        <dbReference type="Proteomes" id="UP001190700"/>
    </source>
</evidence>
<keyword evidence="6" id="KW-0249">Electron transport</keyword>
<evidence type="ECO:0000256" key="2">
    <source>
        <dbReference type="ARBA" id="ARBA00019395"/>
    </source>
</evidence>
<dbReference type="EMBL" id="LGRX02013066">
    <property type="protein sequence ID" value="KAK3266456.1"/>
    <property type="molecule type" value="Genomic_DNA"/>
</dbReference>
<keyword evidence="4" id="KW-0001">2Fe-2S</keyword>
<dbReference type="InterPro" id="IPR001055">
    <property type="entry name" value="Adrenodoxin-like"/>
</dbReference>
<evidence type="ECO:0000256" key="8">
    <source>
        <dbReference type="ARBA" id="ARBA00023014"/>
    </source>
</evidence>